<dbReference type="InterPro" id="IPR012429">
    <property type="entry name" value="HGSNAT_cat"/>
</dbReference>
<dbReference type="EMBL" id="VSSQ01001866">
    <property type="protein sequence ID" value="MPM11696.1"/>
    <property type="molecule type" value="Genomic_DNA"/>
</dbReference>
<feature type="transmembrane region" description="Helical" evidence="1">
    <location>
        <begin position="12"/>
        <end position="30"/>
    </location>
</feature>
<feature type="transmembrane region" description="Helical" evidence="1">
    <location>
        <begin position="42"/>
        <end position="61"/>
    </location>
</feature>
<comment type="caution">
    <text evidence="3">The sequence shown here is derived from an EMBL/GenBank/DDBJ whole genome shotgun (WGS) entry which is preliminary data.</text>
</comment>
<name>A0A644X6A6_9ZZZZ</name>
<organism evidence="3">
    <name type="scientific">bioreactor metagenome</name>
    <dbReference type="NCBI Taxonomy" id="1076179"/>
    <lineage>
        <taxon>unclassified sequences</taxon>
        <taxon>metagenomes</taxon>
        <taxon>ecological metagenomes</taxon>
    </lineage>
</organism>
<proteinExistence type="predicted"/>
<protein>
    <recommendedName>
        <fullName evidence="2">Heparan-alpha-glucosaminide N-acetyltransferase catalytic domain-containing protein</fullName>
    </recommendedName>
</protein>
<evidence type="ECO:0000313" key="3">
    <source>
        <dbReference type="EMBL" id="MPM11696.1"/>
    </source>
</evidence>
<feature type="transmembrane region" description="Helical" evidence="1">
    <location>
        <begin position="161"/>
        <end position="183"/>
    </location>
</feature>
<feature type="transmembrane region" description="Helical" evidence="1">
    <location>
        <begin position="204"/>
        <end position="228"/>
    </location>
</feature>
<dbReference type="AlphaFoldDB" id="A0A644X6A6"/>
<accession>A0A644X6A6</accession>
<feature type="transmembrane region" description="Helical" evidence="1">
    <location>
        <begin position="96"/>
        <end position="114"/>
    </location>
</feature>
<feature type="domain" description="Heparan-alpha-glucosaminide N-acetyltransferase catalytic" evidence="2">
    <location>
        <begin position="5"/>
        <end position="214"/>
    </location>
</feature>
<sequence length="230" mass="26529">MGNRRIWEIDFLRAIAIILMVIFHIVYDLNEFVGLDIDYLSGFWYWEGKTSALMFIFLAGISSGFSKNTVKRGIKILIFAMLITLVTYIFFREQYIRFGILHLLGTSMVLFPLLKKMNNILLFISAVFIALTAILIKSTLVNTSLLLPFGVMYRGFVTLDYYPISPYLSVFILGILAYKIYYYKGQSIFKFHYKNEYLSIISKNSLAIYLIHQPVLVGMAIVINFLGINL</sequence>
<reference evidence="3" key="1">
    <citation type="submission" date="2019-08" db="EMBL/GenBank/DDBJ databases">
        <authorList>
            <person name="Kucharzyk K."/>
            <person name="Murdoch R.W."/>
            <person name="Higgins S."/>
            <person name="Loffler F."/>
        </authorList>
    </citation>
    <scope>NUCLEOTIDE SEQUENCE</scope>
</reference>
<evidence type="ECO:0000259" key="2">
    <source>
        <dbReference type="Pfam" id="PF07786"/>
    </source>
</evidence>
<gene>
    <name evidence="3" type="ORF">SDC9_58046</name>
</gene>
<dbReference type="Pfam" id="PF07786">
    <property type="entry name" value="HGSNAT_cat"/>
    <property type="match status" value="1"/>
</dbReference>
<feature type="transmembrane region" description="Helical" evidence="1">
    <location>
        <begin position="73"/>
        <end position="90"/>
    </location>
</feature>
<feature type="transmembrane region" description="Helical" evidence="1">
    <location>
        <begin position="121"/>
        <end position="141"/>
    </location>
</feature>
<keyword evidence="1" id="KW-1133">Transmembrane helix</keyword>
<evidence type="ECO:0000256" key="1">
    <source>
        <dbReference type="SAM" id="Phobius"/>
    </source>
</evidence>
<keyword evidence="1" id="KW-0812">Transmembrane</keyword>
<keyword evidence="1" id="KW-0472">Membrane</keyword>